<reference evidence="1" key="2">
    <citation type="submission" date="2021-04" db="EMBL/GenBank/DDBJ databases">
        <authorList>
            <person name="Gilroy R."/>
        </authorList>
    </citation>
    <scope>NUCLEOTIDE SEQUENCE</scope>
    <source>
        <strain evidence="1">ChiBcec16_6824</strain>
    </source>
</reference>
<evidence type="ECO:0000313" key="1">
    <source>
        <dbReference type="EMBL" id="HIY21151.1"/>
    </source>
</evidence>
<reference evidence="1" key="1">
    <citation type="journal article" date="2021" name="PeerJ">
        <title>Extensive microbial diversity within the chicken gut microbiome revealed by metagenomics and culture.</title>
        <authorList>
            <person name="Gilroy R."/>
            <person name="Ravi A."/>
            <person name="Getino M."/>
            <person name="Pursley I."/>
            <person name="Horton D.L."/>
            <person name="Alikhan N.F."/>
            <person name="Baker D."/>
            <person name="Gharbi K."/>
            <person name="Hall N."/>
            <person name="Watson M."/>
            <person name="Adriaenssens E.M."/>
            <person name="Foster-Nyarko E."/>
            <person name="Jarju S."/>
            <person name="Secka A."/>
            <person name="Antonio M."/>
            <person name="Oren A."/>
            <person name="Chaudhuri R.R."/>
            <person name="La Ragione R."/>
            <person name="Hildebrand F."/>
            <person name="Pallen M.J."/>
        </authorList>
    </citation>
    <scope>NUCLEOTIDE SEQUENCE</scope>
    <source>
        <strain evidence="1">ChiBcec16_6824</strain>
    </source>
</reference>
<accession>A0A9D2BXG6</accession>
<sequence length="282" mass="29564">MANNPITVPLPQDLPETWATNQIVSPNGVSAGLTPQHGYNYLMQQVNNAQQAAQELGEGIAGLSGDNLPASSDGGETISAALSNKADKVTLLGNVDCNTLFTPGDYIIRMDPATAEQSAACNFPAEPGMWSLSIYATLEITGNNGTVYVARNRDSGNIYSRQALNGSFWPWVKLATATPPPQFDLPLAEGVSGAIRYSKDQMGVVRLLGQVELSSAQSGIISIGTLPEGFRLEYAVTTVCCGWTDGGATIAPCTAVVNADGLVAINAFDASLKVFAVNISFC</sequence>
<dbReference type="AlphaFoldDB" id="A0A9D2BXG6"/>
<dbReference type="CDD" id="cd19958">
    <property type="entry name" value="pyocin_knob"/>
    <property type="match status" value="1"/>
</dbReference>
<evidence type="ECO:0000313" key="2">
    <source>
        <dbReference type="Proteomes" id="UP000823868"/>
    </source>
</evidence>
<comment type="caution">
    <text evidence="1">The sequence shown here is derived from an EMBL/GenBank/DDBJ whole genome shotgun (WGS) entry which is preliminary data.</text>
</comment>
<dbReference type="EMBL" id="DXDX01000080">
    <property type="protein sequence ID" value="HIY21151.1"/>
    <property type="molecule type" value="Genomic_DNA"/>
</dbReference>
<protein>
    <submittedName>
        <fullName evidence="1">Pyocin knob domain-containing protein</fullName>
    </submittedName>
</protein>
<gene>
    <name evidence="1" type="ORF">H9841_04510</name>
</gene>
<name>A0A9D2BXG6_9FIRM</name>
<organism evidence="1 2">
    <name type="scientific">Candidatus Flavonifractor merdigallinarum</name>
    <dbReference type="NCBI Taxonomy" id="2838589"/>
    <lineage>
        <taxon>Bacteria</taxon>
        <taxon>Bacillati</taxon>
        <taxon>Bacillota</taxon>
        <taxon>Clostridia</taxon>
        <taxon>Eubacteriales</taxon>
        <taxon>Oscillospiraceae</taxon>
        <taxon>Flavonifractor</taxon>
    </lineage>
</organism>
<proteinExistence type="predicted"/>
<dbReference type="Proteomes" id="UP000823868">
    <property type="component" value="Unassembled WGS sequence"/>
</dbReference>